<dbReference type="Pfam" id="PF01149">
    <property type="entry name" value="Fapy_DNA_glyco"/>
    <property type="match status" value="1"/>
</dbReference>
<evidence type="ECO:0000259" key="10">
    <source>
        <dbReference type="PROSITE" id="PS51068"/>
    </source>
</evidence>
<dbReference type="CDD" id="cd08974">
    <property type="entry name" value="BaFpgNei_N_2"/>
    <property type="match status" value="1"/>
</dbReference>
<dbReference type="OrthoDB" id="9800855at2"/>
<dbReference type="Proteomes" id="UP000297729">
    <property type="component" value="Unassembled WGS sequence"/>
</dbReference>
<dbReference type="PROSITE" id="PS51068">
    <property type="entry name" value="FPG_CAT"/>
    <property type="match status" value="1"/>
</dbReference>
<dbReference type="GO" id="GO:0003906">
    <property type="term" value="F:DNA-(apurinic or apyrimidinic site) endonuclease activity"/>
    <property type="evidence" value="ECO:0007669"/>
    <property type="project" value="InterPro"/>
</dbReference>
<dbReference type="Gene3D" id="1.10.8.50">
    <property type="match status" value="1"/>
</dbReference>
<keyword evidence="6" id="KW-0234">DNA repair</keyword>
<evidence type="ECO:0000313" key="12">
    <source>
        <dbReference type="Proteomes" id="UP000297729"/>
    </source>
</evidence>
<name>A0A4Y9SX81_9BURK</name>
<dbReference type="GO" id="GO:0003684">
    <property type="term" value="F:damaged DNA binding"/>
    <property type="evidence" value="ECO:0007669"/>
    <property type="project" value="InterPro"/>
</dbReference>
<keyword evidence="3" id="KW-0227">DNA damage</keyword>
<evidence type="ECO:0000256" key="6">
    <source>
        <dbReference type="ARBA" id="ARBA00023204"/>
    </source>
</evidence>
<accession>A0A4Y9SX81</accession>
<dbReference type="GO" id="GO:0006284">
    <property type="term" value="P:base-excision repair"/>
    <property type="evidence" value="ECO:0007669"/>
    <property type="project" value="InterPro"/>
</dbReference>
<dbReference type="InterPro" id="IPR010979">
    <property type="entry name" value="Ribosomal_uS13-like_H2TH"/>
</dbReference>
<proteinExistence type="inferred from homology"/>
<dbReference type="PANTHER" id="PTHR22993:SF9">
    <property type="entry name" value="FORMAMIDOPYRIMIDINE-DNA GLYCOSYLASE"/>
    <property type="match status" value="1"/>
</dbReference>
<feature type="domain" description="Formamidopyrimidine-DNA glycosylase catalytic" evidence="10">
    <location>
        <begin position="2"/>
        <end position="94"/>
    </location>
</feature>
<keyword evidence="7" id="KW-0456">Lyase</keyword>
<keyword evidence="8" id="KW-0511">Multifunctional enzyme</keyword>
<evidence type="ECO:0000256" key="4">
    <source>
        <dbReference type="ARBA" id="ARBA00022801"/>
    </source>
</evidence>
<comment type="similarity">
    <text evidence="2">Belongs to the FPG family.</text>
</comment>
<keyword evidence="11" id="KW-0540">Nuclease</keyword>
<keyword evidence="5" id="KW-0238">DNA-binding</keyword>
<keyword evidence="4" id="KW-0378">Hydrolase</keyword>
<evidence type="ECO:0000256" key="5">
    <source>
        <dbReference type="ARBA" id="ARBA00023125"/>
    </source>
</evidence>
<dbReference type="PANTHER" id="PTHR22993">
    <property type="entry name" value="FORMAMIDOPYRIMIDINE-DNA GLYCOSYLASE"/>
    <property type="match status" value="1"/>
</dbReference>
<dbReference type="SUPFAM" id="SSF81624">
    <property type="entry name" value="N-terminal domain of MutM-like DNA repair proteins"/>
    <property type="match status" value="1"/>
</dbReference>
<dbReference type="RefSeq" id="WP_135200098.1">
    <property type="nucleotide sequence ID" value="NZ_SPVG01000028.1"/>
</dbReference>
<dbReference type="InterPro" id="IPR015886">
    <property type="entry name" value="H2TH_FPG"/>
</dbReference>
<gene>
    <name evidence="11" type="ORF">E4L98_03050</name>
</gene>
<evidence type="ECO:0000256" key="7">
    <source>
        <dbReference type="ARBA" id="ARBA00023239"/>
    </source>
</evidence>
<dbReference type="GO" id="GO:0008534">
    <property type="term" value="F:oxidized purine nucleobase lesion DNA N-glycosylase activity"/>
    <property type="evidence" value="ECO:0007669"/>
    <property type="project" value="UniProtKB-EC"/>
</dbReference>
<dbReference type="SUPFAM" id="SSF46946">
    <property type="entry name" value="S13-like H2TH domain"/>
    <property type="match status" value="1"/>
</dbReference>
<dbReference type="SMART" id="SM00898">
    <property type="entry name" value="Fapy_DNA_glyco"/>
    <property type="match status" value="1"/>
</dbReference>
<keyword evidence="9" id="KW-0326">Glycosidase</keyword>
<dbReference type="Gene3D" id="3.20.190.10">
    <property type="entry name" value="MutM-like, N-terminal"/>
    <property type="match status" value="1"/>
</dbReference>
<evidence type="ECO:0000256" key="1">
    <source>
        <dbReference type="ARBA" id="ARBA00001668"/>
    </source>
</evidence>
<dbReference type="EMBL" id="SPVG01000028">
    <property type="protein sequence ID" value="TFW29949.1"/>
    <property type="molecule type" value="Genomic_DNA"/>
</dbReference>
<keyword evidence="12" id="KW-1185">Reference proteome</keyword>
<evidence type="ECO:0000256" key="8">
    <source>
        <dbReference type="ARBA" id="ARBA00023268"/>
    </source>
</evidence>
<dbReference type="GO" id="GO:0008270">
    <property type="term" value="F:zinc ion binding"/>
    <property type="evidence" value="ECO:0007669"/>
    <property type="project" value="InterPro"/>
</dbReference>
<evidence type="ECO:0000256" key="3">
    <source>
        <dbReference type="ARBA" id="ARBA00022763"/>
    </source>
</evidence>
<dbReference type="AlphaFoldDB" id="A0A4Y9SX81"/>
<evidence type="ECO:0000313" key="11">
    <source>
        <dbReference type="EMBL" id="TFW29949.1"/>
    </source>
</evidence>
<evidence type="ECO:0000256" key="2">
    <source>
        <dbReference type="ARBA" id="ARBA00009409"/>
    </source>
</evidence>
<dbReference type="SMART" id="SM01232">
    <property type="entry name" value="H2TH"/>
    <property type="match status" value="1"/>
</dbReference>
<comment type="catalytic activity">
    <reaction evidence="1">
        <text>Hydrolysis of DNA containing ring-opened 7-methylguanine residues, releasing 2,6-diamino-4-hydroxy-5-(N-methyl)formamidopyrimidine.</text>
        <dbReference type="EC" id="3.2.2.23"/>
    </reaction>
</comment>
<sequence length="266" mass="30304">MPEGPSIVILREEAEGLVGRVIEHASGNSKAVDFAALAGQRVVALRSWGKHFLIQLEDRALRIHLMMFGSYRINQRKESAPRLSLGFTDGEELNFYACSVKQVAADLERQYDWRVDVMSDQWDPKWVLKQLRAQPDLLVCDAALDQTIFSGAGNIFKNEVLFRIRVHPLSTVGALPAAKQRALVAEMRNYAFDFLRWKKAFVLKQHWQAHTKTICPRCHIPFHKGHLGKTRRRSFFCPQCQIQYPAALKPARSDSKSRSPRTPPPS</sequence>
<organism evidence="11 12">
    <name type="scientific">Duganella callida</name>
    <dbReference type="NCBI Taxonomy" id="2561932"/>
    <lineage>
        <taxon>Bacteria</taxon>
        <taxon>Pseudomonadati</taxon>
        <taxon>Pseudomonadota</taxon>
        <taxon>Betaproteobacteria</taxon>
        <taxon>Burkholderiales</taxon>
        <taxon>Oxalobacteraceae</taxon>
        <taxon>Telluria group</taxon>
        <taxon>Duganella</taxon>
    </lineage>
</organism>
<protein>
    <submittedName>
        <fullName evidence="11">Endonuclease</fullName>
    </submittedName>
</protein>
<comment type="caution">
    <text evidence="11">The sequence shown here is derived from an EMBL/GenBank/DDBJ whole genome shotgun (WGS) entry which is preliminary data.</text>
</comment>
<keyword evidence="11" id="KW-0255">Endonuclease</keyword>
<reference evidence="11 12" key="1">
    <citation type="submission" date="2019-03" db="EMBL/GenBank/DDBJ databases">
        <title>Draft Genome Sequence of Duganella callidus sp. nov., a Novel Duganella Species Isolated from Cultivated Soil.</title>
        <authorList>
            <person name="Raths R."/>
            <person name="Peta V."/>
            <person name="Bucking H."/>
        </authorList>
    </citation>
    <scope>NUCLEOTIDE SEQUENCE [LARGE SCALE GENOMIC DNA]</scope>
    <source>
        <strain evidence="11 12">DN04</strain>
    </source>
</reference>
<dbReference type="InterPro" id="IPR035937">
    <property type="entry name" value="FPG_N"/>
</dbReference>
<dbReference type="InterPro" id="IPR012319">
    <property type="entry name" value="FPG_cat"/>
</dbReference>
<evidence type="ECO:0000256" key="9">
    <source>
        <dbReference type="ARBA" id="ARBA00023295"/>
    </source>
</evidence>
<dbReference type="GO" id="GO:0016829">
    <property type="term" value="F:lyase activity"/>
    <property type="evidence" value="ECO:0007669"/>
    <property type="project" value="UniProtKB-KW"/>
</dbReference>